<gene>
    <name evidence="1" type="ORF">UA74_14910</name>
</gene>
<protein>
    <submittedName>
        <fullName evidence="1">Uncharacterized protein</fullName>
    </submittedName>
</protein>
<dbReference type="AlphaFoldDB" id="A0AAC9PSD8"/>
<dbReference type="Proteomes" id="UP000185511">
    <property type="component" value="Chromosome"/>
</dbReference>
<organism evidence="1 2">
    <name type="scientific">Actinoalloteichus fjordicus</name>
    <dbReference type="NCBI Taxonomy" id="1612552"/>
    <lineage>
        <taxon>Bacteria</taxon>
        <taxon>Bacillati</taxon>
        <taxon>Actinomycetota</taxon>
        <taxon>Actinomycetes</taxon>
        <taxon>Pseudonocardiales</taxon>
        <taxon>Pseudonocardiaceae</taxon>
        <taxon>Actinoalloteichus</taxon>
    </lineage>
</organism>
<evidence type="ECO:0000313" key="2">
    <source>
        <dbReference type="Proteomes" id="UP000185511"/>
    </source>
</evidence>
<sequence length="110" mass="12281">MELSVLVGYAEGPFYFEMEGEYGNFTVEEAAAYLGLSDDLAAAVTSWDAEYQATLDQTYPPDSAFPSPEAHRIWIEKGKELAARIKQESPIVTRVDYQANSHYQDGTCVF</sequence>
<accession>A0AAC9PSD8</accession>
<reference evidence="2" key="1">
    <citation type="submission" date="2016-06" db="EMBL/GenBank/DDBJ databases">
        <title>Complete genome sequence of Actinoalloteichus fjordicus DSM 46855 (=ADI127-17), type strain of the new species Actinoalloteichus fjordicus.</title>
        <authorList>
            <person name="Ruckert C."/>
            <person name="Nouioui I."/>
            <person name="Willmese J."/>
            <person name="van Wezel G."/>
            <person name="Klenk H.-P."/>
            <person name="Kalinowski J."/>
            <person name="Zotchev S.B."/>
        </authorList>
    </citation>
    <scope>NUCLEOTIDE SEQUENCE [LARGE SCALE GENOMIC DNA]</scope>
    <source>
        <strain evidence="2">ADI127-7</strain>
    </source>
</reference>
<name>A0AAC9PSD8_9PSEU</name>
<keyword evidence="2" id="KW-1185">Reference proteome</keyword>
<proteinExistence type="predicted"/>
<dbReference type="RefSeq" id="WP_157434206.1">
    <property type="nucleotide sequence ID" value="NZ_CP016076.1"/>
</dbReference>
<evidence type="ECO:0000313" key="1">
    <source>
        <dbReference type="EMBL" id="APU15038.1"/>
    </source>
</evidence>
<dbReference type="KEGG" id="acad:UA74_14910"/>
<dbReference type="EMBL" id="CP016076">
    <property type="protein sequence ID" value="APU15038.1"/>
    <property type="molecule type" value="Genomic_DNA"/>
</dbReference>